<comment type="caution">
    <text evidence="3">The sequence shown here is derived from an EMBL/GenBank/DDBJ whole genome shotgun (WGS) entry which is preliminary data.</text>
</comment>
<protein>
    <submittedName>
        <fullName evidence="3">Uncharacterized protein</fullName>
    </submittedName>
</protein>
<dbReference type="RefSeq" id="WP_145930762.1">
    <property type="nucleotide sequence ID" value="NZ_JQSG02000003.1"/>
</dbReference>
<dbReference type="EMBL" id="JQSG02000003">
    <property type="protein sequence ID" value="OBS09299.1"/>
    <property type="molecule type" value="Genomic_DNA"/>
</dbReference>
<keyword evidence="2" id="KW-0812">Transmembrane</keyword>
<feature type="compositionally biased region" description="Polar residues" evidence="1">
    <location>
        <begin position="280"/>
        <end position="300"/>
    </location>
</feature>
<dbReference type="OrthoDB" id="5795613at2"/>
<reference evidence="3 4" key="1">
    <citation type="journal article" date="2014" name="Genome Announc.">
        <title>Draft Genome Sequence of the Iron-Oxidizing, Acidophilic, and Halotolerant 'Thiobacillus prosperus' Type Strain DSM 5130.</title>
        <authorList>
            <person name="Ossandon F.J."/>
            <person name="Cardenas J.P."/>
            <person name="Corbett M."/>
            <person name="Quatrini R."/>
            <person name="Holmes D.S."/>
            <person name="Watkin E."/>
        </authorList>
    </citation>
    <scope>NUCLEOTIDE SEQUENCE [LARGE SCALE GENOMIC DNA]</scope>
    <source>
        <strain evidence="3 4">DSM 5130</strain>
    </source>
</reference>
<feature type="transmembrane region" description="Helical" evidence="2">
    <location>
        <begin position="58"/>
        <end position="78"/>
    </location>
</feature>
<evidence type="ECO:0000256" key="1">
    <source>
        <dbReference type="SAM" id="MobiDB-lite"/>
    </source>
</evidence>
<proteinExistence type="predicted"/>
<feature type="region of interest" description="Disordered" evidence="1">
    <location>
        <begin position="276"/>
        <end position="300"/>
    </location>
</feature>
<evidence type="ECO:0000313" key="3">
    <source>
        <dbReference type="EMBL" id="OBS09299.1"/>
    </source>
</evidence>
<gene>
    <name evidence="3" type="ORF">Thpro_021627</name>
</gene>
<sequence length="300" mass="30827">MTQSMVWLFVASLALLTLGGLALVRCAFRETLLWGLGVLLLPPLLLWYAITRWQQTQFGLYAIAAALLTMIVSLYGGAAAPVADYLRHSSAGPVLAVYGWNGRIELPFTVDRDIPVPNEAEVAALRQEEAAARKQAQAEAASKAKHERHVTAAPAYRYQPAAFDVLARYTGRKVRVQVLDGGAIEGVLAAVSGDGITVDADQSTGSVGYALAWTRLASVAVYAPAGSVIAPHAPEAAGALPVGEPGTSGVPVAGPGALPGNATGLPQTAVPVTVPAHDTPSPSVGANASGLPANTSIATP</sequence>
<organism evidence="3 4">
    <name type="scientific">Acidihalobacter prosperus</name>
    <dbReference type="NCBI Taxonomy" id="160660"/>
    <lineage>
        <taxon>Bacteria</taxon>
        <taxon>Pseudomonadati</taxon>
        <taxon>Pseudomonadota</taxon>
        <taxon>Gammaproteobacteria</taxon>
        <taxon>Chromatiales</taxon>
        <taxon>Ectothiorhodospiraceae</taxon>
        <taxon>Acidihalobacter</taxon>
    </lineage>
</organism>
<accession>A0A1A6C418</accession>
<keyword evidence="4" id="KW-1185">Reference proteome</keyword>
<keyword evidence="2" id="KW-1133">Transmembrane helix</keyword>
<evidence type="ECO:0000256" key="2">
    <source>
        <dbReference type="SAM" id="Phobius"/>
    </source>
</evidence>
<evidence type="ECO:0000313" key="4">
    <source>
        <dbReference type="Proteomes" id="UP000029273"/>
    </source>
</evidence>
<dbReference type="AlphaFoldDB" id="A0A1A6C418"/>
<keyword evidence="2" id="KW-0472">Membrane</keyword>
<name>A0A1A6C418_9GAMM</name>
<feature type="transmembrane region" description="Helical" evidence="2">
    <location>
        <begin position="32"/>
        <end position="51"/>
    </location>
</feature>
<dbReference type="Proteomes" id="UP000029273">
    <property type="component" value="Unassembled WGS sequence"/>
</dbReference>